<gene>
    <name evidence="2" type="ORF">GR328_02060</name>
</gene>
<accession>A0A7X3MNB3</accession>
<proteinExistence type="predicted"/>
<reference evidence="2 3" key="2">
    <citation type="submission" date="2020-01" db="EMBL/GenBank/DDBJ databases">
        <title>Microvirga sp. nov., an arsenate reduction bacterium isolated from Tibet hotspring sediments.</title>
        <authorList>
            <person name="Xian W.-D."/>
            <person name="Li W.-J."/>
        </authorList>
    </citation>
    <scope>NUCLEOTIDE SEQUENCE [LARGE SCALE GENOMIC DNA]</scope>
    <source>
        <strain evidence="2 3">KCTC 23863</strain>
    </source>
</reference>
<evidence type="ECO:0000313" key="2">
    <source>
        <dbReference type="EMBL" id="MXQ10257.1"/>
    </source>
</evidence>
<dbReference type="RefSeq" id="WP_160882848.1">
    <property type="nucleotide sequence ID" value="NZ_WURB01000001.1"/>
</dbReference>
<evidence type="ECO:0000256" key="1">
    <source>
        <dbReference type="SAM" id="MobiDB-lite"/>
    </source>
</evidence>
<protein>
    <recommendedName>
        <fullName evidence="4">DUF5681 domain-containing protein</fullName>
    </recommendedName>
</protein>
<dbReference type="AlphaFoldDB" id="A0A7X3MNB3"/>
<dbReference type="Proteomes" id="UP000436483">
    <property type="component" value="Unassembled WGS sequence"/>
</dbReference>
<sequence>MSDDEDVGYGRPSRRTCFKPGRGGNPHGRPQGARINGTIATGALGREVCLPPGGAMIRRHWGRHCRSMPPGTARSRIVQSWNTASKGRAVNGWSVCTTWMVENKRLHLLAVDRER</sequence>
<reference evidence="2 3" key="1">
    <citation type="submission" date="2019-12" db="EMBL/GenBank/DDBJ databases">
        <authorList>
            <person name="Yuan C.-G."/>
        </authorList>
    </citation>
    <scope>NUCLEOTIDE SEQUENCE [LARGE SCALE GENOMIC DNA]</scope>
    <source>
        <strain evidence="2 3">KCTC 23863</strain>
    </source>
</reference>
<name>A0A7X3MNB3_9HYPH</name>
<evidence type="ECO:0000313" key="3">
    <source>
        <dbReference type="Proteomes" id="UP000436483"/>
    </source>
</evidence>
<keyword evidence="3" id="KW-1185">Reference proteome</keyword>
<feature type="region of interest" description="Disordered" evidence="1">
    <location>
        <begin position="1"/>
        <end position="34"/>
    </location>
</feature>
<organism evidence="2 3">
    <name type="scientific">Microvirga makkahensis</name>
    <dbReference type="NCBI Taxonomy" id="1128670"/>
    <lineage>
        <taxon>Bacteria</taxon>
        <taxon>Pseudomonadati</taxon>
        <taxon>Pseudomonadota</taxon>
        <taxon>Alphaproteobacteria</taxon>
        <taxon>Hyphomicrobiales</taxon>
        <taxon>Methylobacteriaceae</taxon>
        <taxon>Microvirga</taxon>
    </lineage>
</organism>
<comment type="caution">
    <text evidence="2">The sequence shown here is derived from an EMBL/GenBank/DDBJ whole genome shotgun (WGS) entry which is preliminary data.</text>
</comment>
<dbReference type="OrthoDB" id="2086138at2"/>
<dbReference type="EMBL" id="WURB01000001">
    <property type="protein sequence ID" value="MXQ10257.1"/>
    <property type="molecule type" value="Genomic_DNA"/>
</dbReference>
<evidence type="ECO:0008006" key="4">
    <source>
        <dbReference type="Google" id="ProtNLM"/>
    </source>
</evidence>